<reference evidence="1" key="1">
    <citation type="submission" date="2021-02" db="EMBL/GenBank/DDBJ databases">
        <authorList>
            <person name="Nowell W R."/>
        </authorList>
    </citation>
    <scope>NUCLEOTIDE SEQUENCE</scope>
</reference>
<accession>A0A816K678</accession>
<dbReference type="Proteomes" id="UP000663824">
    <property type="component" value="Unassembled WGS sequence"/>
</dbReference>
<evidence type="ECO:0000313" key="2">
    <source>
        <dbReference type="Proteomes" id="UP000663824"/>
    </source>
</evidence>
<gene>
    <name evidence="1" type="ORF">MBJ925_LOCUS149</name>
</gene>
<sequence>MANDFIKWLRTAEESSDEEDDDDKLPEPQIDFTHTAGSGIEVKLEPVNKPPVENKIEYDGEIIDIDFTHTAGSGIEVKLEPVNKPPVENKIEYDGEIIDVDNI</sequence>
<dbReference type="AlphaFoldDB" id="A0A816K678"/>
<proteinExistence type="predicted"/>
<evidence type="ECO:0000313" key="1">
    <source>
        <dbReference type="EMBL" id="CAF1901693.1"/>
    </source>
</evidence>
<name>A0A816K678_9BILA</name>
<comment type="caution">
    <text evidence="1">The sequence shown here is derived from an EMBL/GenBank/DDBJ whole genome shotgun (WGS) entry which is preliminary data.</text>
</comment>
<protein>
    <submittedName>
        <fullName evidence="1">Uncharacterized protein</fullName>
    </submittedName>
</protein>
<dbReference type="EMBL" id="CAJNRE010000008">
    <property type="protein sequence ID" value="CAF1901693.1"/>
    <property type="molecule type" value="Genomic_DNA"/>
</dbReference>
<organism evidence="1 2">
    <name type="scientific">Rotaria magnacalcarata</name>
    <dbReference type="NCBI Taxonomy" id="392030"/>
    <lineage>
        <taxon>Eukaryota</taxon>
        <taxon>Metazoa</taxon>
        <taxon>Spiralia</taxon>
        <taxon>Gnathifera</taxon>
        <taxon>Rotifera</taxon>
        <taxon>Eurotatoria</taxon>
        <taxon>Bdelloidea</taxon>
        <taxon>Philodinida</taxon>
        <taxon>Philodinidae</taxon>
        <taxon>Rotaria</taxon>
    </lineage>
</organism>